<keyword evidence="5" id="KW-1185">Reference proteome</keyword>
<proteinExistence type="predicted"/>
<organism evidence="4 5">
    <name type="scientific">Phytophthora sojae (strain P6497)</name>
    <name type="common">Soybean stem and root rot agent</name>
    <name type="synonym">Phytophthora megasperma f. sp. glycines</name>
    <dbReference type="NCBI Taxonomy" id="1094619"/>
    <lineage>
        <taxon>Eukaryota</taxon>
        <taxon>Sar</taxon>
        <taxon>Stramenopiles</taxon>
        <taxon>Oomycota</taxon>
        <taxon>Peronosporomycetes</taxon>
        <taxon>Peronosporales</taxon>
        <taxon>Peronosporaceae</taxon>
        <taxon>Phytophthora</taxon>
    </lineage>
</organism>
<dbReference type="EMBL" id="JH159153">
    <property type="protein sequence ID" value="EGZ19952.1"/>
    <property type="molecule type" value="Genomic_DNA"/>
</dbReference>
<reference evidence="4 5" key="1">
    <citation type="journal article" date="2006" name="Science">
        <title>Phytophthora genome sequences uncover evolutionary origins and mechanisms of pathogenesis.</title>
        <authorList>
            <person name="Tyler B.M."/>
            <person name="Tripathy S."/>
            <person name="Zhang X."/>
            <person name="Dehal P."/>
            <person name="Jiang R.H."/>
            <person name="Aerts A."/>
            <person name="Arredondo F.D."/>
            <person name="Baxter L."/>
            <person name="Bensasson D."/>
            <person name="Beynon J.L."/>
            <person name="Chapman J."/>
            <person name="Damasceno C.M."/>
            <person name="Dorrance A.E."/>
            <person name="Dou D."/>
            <person name="Dickerman A.W."/>
            <person name="Dubchak I.L."/>
            <person name="Garbelotto M."/>
            <person name="Gijzen M."/>
            <person name="Gordon S.G."/>
            <person name="Govers F."/>
            <person name="Grunwald N.J."/>
            <person name="Huang W."/>
            <person name="Ivors K.L."/>
            <person name="Jones R.W."/>
            <person name="Kamoun S."/>
            <person name="Krampis K."/>
            <person name="Lamour K.H."/>
            <person name="Lee M.K."/>
            <person name="McDonald W.H."/>
            <person name="Medina M."/>
            <person name="Meijer H.J."/>
            <person name="Nordberg E.K."/>
            <person name="Maclean D.J."/>
            <person name="Ospina-Giraldo M.D."/>
            <person name="Morris P.F."/>
            <person name="Phuntumart V."/>
            <person name="Putnam N.H."/>
            <person name="Rash S."/>
            <person name="Rose J.K."/>
            <person name="Sakihama Y."/>
            <person name="Salamov A.A."/>
            <person name="Savidor A."/>
            <person name="Scheuring C.F."/>
            <person name="Smith B.M."/>
            <person name="Sobral B.W."/>
            <person name="Terry A."/>
            <person name="Torto-Alalibo T.A."/>
            <person name="Win J."/>
            <person name="Xu Z."/>
            <person name="Zhang H."/>
            <person name="Grigoriev I.V."/>
            <person name="Rokhsar D.S."/>
            <person name="Boore J.L."/>
        </authorList>
    </citation>
    <scope>NUCLEOTIDE SEQUENCE [LARGE SCALE GENOMIC DNA]</scope>
    <source>
        <strain evidence="4 5">P6497</strain>
    </source>
</reference>
<dbReference type="InterPro" id="IPR002110">
    <property type="entry name" value="Ankyrin_rpt"/>
</dbReference>
<keyword evidence="2 3" id="KW-0040">ANK repeat</keyword>
<evidence type="ECO:0000256" key="2">
    <source>
        <dbReference type="ARBA" id="ARBA00023043"/>
    </source>
</evidence>
<dbReference type="OMA" id="INWTNME"/>
<dbReference type="AlphaFoldDB" id="G4Z1V4"/>
<evidence type="ECO:0000313" key="4">
    <source>
        <dbReference type="EMBL" id="EGZ19952.1"/>
    </source>
</evidence>
<dbReference type="Gene3D" id="1.25.40.20">
    <property type="entry name" value="Ankyrin repeat-containing domain"/>
    <property type="match status" value="2"/>
</dbReference>
<dbReference type="PROSITE" id="PS50088">
    <property type="entry name" value="ANK_REPEAT"/>
    <property type="match status" value="2"/>
</dbReference>
<evidence type="ECO:0000256" key="3">
    <source>
        <dbReference type="PROSITE-ProRule" id="PRU00023"/>
    </source>
</evidence>
<dbReference type="STRING" id="1094619.G4Z1V4"/>
<dbReference type="Proteomes" id="UP000002640">
    <property type="component" value="Unassembled WGS sequence"/>
</dbReference>
<feature type="repeat" description="ANK" evidence="3">
    <location>
        <begin position="33"/>
        <end position="65"/>
    </location>
</feature>
<dbReference type="SMART" id="SM00248">
    <property type="entry name" value="ANK"/>
    <property type="match status" value="3"/>
</dbReference>
<dbReference type="KEGG" id="psoj:PHYSODRAFT_488504"/>
<evidence type="ECO:0000313" key="5">
    <source>
        <dbReference type="Proteomes" id="UP000002640"/>
    </source>
</evidence>
<keyword evidence="1" id="KW-0677">Repeat</keyword>
<dbReference type="PANTHER" id="PTHR24171:SF9">
    <property type="entry name" value="ANKYRIN REPEAT DOMAIN-CONTAINING PROTEIN 39"/>
    <property type="match status" value="1"/>
</dbReference>
<dbReference type="SMR" id="G4Z1V4"/>
<gene>
    <name evidence="4" type="ORF">PHYSODRAFT_488504</name>
</gene>
<dbReference type="InterPro" id="IPR036770">
    <property type="entry name" value="Ankyrin_rpt-contain_sf"/>
</dbReference>
<name>G4Z1V4_PHYSP</name>
<dbReference type="GeneID" id="20656295"/>
<protein>
    <submittedName>
        <fullName evidence="4">Uncharacterized protein</fullName>
    </submittedName>
</protein>
<accession>G4Z1V4</accession>
<dbReference type="InParanoid" id="G4Z1V4"/>
<dbReference type="PANTHER" id="PTHR24171">
    <property type="entry name" value="ANKYRIN REPEAT DOMAIN-CONTAINING PROTEIN 39-RELATED"/>
    <property type="match status" value="1"/>
</dbReference>
<dbReference type="Pfam" id="PF12796">
    <property type="entry name" value="Ank_2"/>
    <property type="match status" value="1"/>
</dbReference>
<dbReference type="SUPFAM" id="SSF48403">
    <property type="entry name" value="Ankyrin repeat"/>
    <property type="match status" value="1"/>
</dbReference>
<feature type="repeat" description="ANK" evidence="3">
    <location>
        <begin position="100"/>
        <end position="132"/>
    </location>
</feature>
<sequence>MTLNDIIQWLCTLGEEVAQIPTRDLINKETNSYGALPMGTAAWRGHLRVMQWLYENGAVVNARDRYNRTALHWASCRADLHVMEWLVSKGSFDVNGTGSEGRTALHEAAEVGRVHVVRWLLDRGAEIDKQDDEG</sequence>
<dbReference type="PROSITE" id="PS50297">
    <property type="entry name" value="ANK_REP_REGION"/>
    <property type="match status" value="2"/>
</dbReference>
<dbReference type="RefSeq" id="XP_009522669.1">
    <property type="nucleotide sequence ID" value="XM_009524374.1"/>
</dbReference>
<evidence type="ECO:0000256" key="1">
    <source>
        <dbReference type="ARBA" id="ARBA00022737"/>
    </source>
</evidence>